<evidence type="ECO:0000313" key="2">
    <source>
        <dbReference type="EMBL" id="KAG5600571.1"/>
    </source>
</evidence>
<accession>A0A9J5YIK7</accession>
<feature type="region of interest" description="Disordered" evidence="1">
    <location>
        <begin position="1"/>
        <end position="29"/>
    </location>
</feature>
<reference evidence="2 3" key="1">
    <citation type="submission" date="2020-09" db="EMBL/GenBank/DDBJ databases">
        <title>De no assembly of potato wild relative species, Solanum commersonii.</title>
        <authorList>
            <person name="Cho K."/>
        </authorList>
    </citation>
    <scope>NUCLEOTIDE SEQUENCE [LARGE SCALE GENOMIC DNA]</scope>
    <source>
        <strain evidence="2">LZ3.2</strain>
        <tissue evidence="2">Leaf</tissue>
    </source>
</reference>
<dbReference type="EMBL" id="JACXVP010000006">
    <property type="protein sequence ID" value="KAG5600571.1"/>
    <property type="molecule type" value="Genomic_DNA"/>
</dbReference>
<sequence>MDLCEDVAMEPVGPDGQSDPFSRSNKPRSSPWIFVGAEFRYHLFQEFTWTFVKTLAMAVVGHHGQNGPFSRSNEP</sequence>
<protein>
    <submittedName>
        <fullName evidence="2">Uncharacterized protein</fullName>
    </submittedName>
</protein>
<evidence type="ECO:0000313" key="3">
    <source>
        <dbReference type="Proteomes" id="UP000824120"/>
    </source>
</evidence>
<feature type="compositionally biased region" description="Polar residues" evidence="1">
    <location>
        <begin position="19"/>
        <end position="28"/>
    </location>
</feature>
<gene>
    <name evidence="2" type="ORF">H5410_031941</name>
</gene>
<comment type="caution">
    <text evidence="2">The sequence shown here is derived from an EMBL/GenBank/DDBJ whole genome shotgun (WGS) entry which is preliminary data.</text>
</comment>
<dbReference type="Proteomes" id="UP000824120">
    <property type="component" value="Chromosome 6"/>
</dbReference>
<evidence type="ECO:0000256" key="1">
    <source>
        <dbReference type="SAM" id="MobiDB-lite"/>
    </source>
</evidence>
<organism evidence="2 3">
    <name type="scientific">Solanum commersonii</name>
    <name type="common">Commerson's wild potato</name>
    <name type="synonym">Commerson's nightshade</name>
    <dbReference type="NCBI Taxonomy" id="4109"/>
    <lineage>
        <taxon>Eukaryota</taxon>
        <taxon>Viridiplantae</taxon>
        <taxon>Streptophyta</taxon>
        <taxon>Embryophyta</taxon>
        <taxon>Tracheophyta</taxon>
        <taxon>Spermatophyta</taxon>
        <taxon>Magnoliopsida</taxon>
        <taxon>eudicotyledons</taxon>
        <taxon>Gunneridae</taxon>
        <taxon>Pentapetalae</taxon>
        <taxon>asterids</taxon>
        <taxon>lamiids</taxon>
        <taxon>Solanales</taxon>
        <taxon>Solanaceae</taxon>
        <taxon>Solanoideae</taxon>
        <taxon>Solaneae</taxon>
        <taxon>Solanum</taxon>
    </lineage>
</organism>
<dbReference type="AlphaFoldDB" id="A0A9J5YIK7"/>
<keyword evidence="3" id="KW-1185">Reference proteome</keyword>
<proteinExistence type="predicted"/>
<name>A0A9J5YIK7_SOLCO</name>